<name>A0AAQ4CNB2_9CREN</name>
<dbReference type="PANTHER" id="PTHR43861">
    <property type="entry name" value="TRANS-ACONITATE 2-METHYLTRANSFERASE-RELATED"/>
    <property type="match status" value="1"/>
</dbReference>
<dbReference type="Pfam" id="PF08241">
    <property type="entry name" value="Methyltransf_11"/>
    <property type="match status" value="1"/>
</dbReference>
<dbReference type="InterPro" id="IPR013216">
    <property type="entry name" value="Methyltransf_11"/>
</dbReference>
<organism evidence="2 3">
    <name type="scientific">Saccharolobus caldissimus</name>
    <dbReference type="NCBI Taxonomy" id="1702097"/>
    <lineage>
        <taxon>Archaea</taxon>
        <taxon>Thermoproteota</taxon>
        <taxon>Thermoprotei</taxon>
        <taxon>Sulfolobales</taxon>
        <taxon>Sulfolobaceae</taxon>
        <taxon>Saccharolobus</taxon>
    </lineage>
</organism>
<evidence type="ECO:0000313" key="2">
    <source>
        <dbReference type="EMBL" id="BDB97293.1"/>
    </source>
</evidence>
<dbReference type="Proteomes" id="UP001319921">
    <property type="component" value="Chromosome"/>
</dbReference>
<dbReference type="CDD" id="cd02440">
    <property type="entry name" value="AdoMet_MTases"/>
    <property type="match status" value="1"/>
</dbReference>
<dbReference type="RefSeq" id="WP_229571304.1">
    <property type="nucleotide sequence ID" value="NZ_AP025226.1"/>
</dbReference>
<protein>
    <submittedName>
        <fullName evidence="2">SAM-dependent methyltransferase</fullName>
    </submittedName>
</protein>
<proteinExistence type="predicted"/>
<gene>
    <name evidence="2" type="ORF">SACC_03100</name>
</gene>
<sequence length="232" mass="26123">MIFACPIDGTELNDSLVCEKGHTFRIIDSEIYDFLLKDMKSSELLEKIAPIYERIWAPLGMILTAHMSYSKLLKSIANFINGNIVIDVGTGTGKIFDFINCDKCLGVDISLKFLKYLKKKRSKVIAIRSDASNLPIKSNIADGVSSTLVLHMLPNPSFAIKEISRVLKPNGKCSIVVLANTNSIMGRVLAKWWRINLRHYDYYANLLLSNSLKIIERRDLGPWILINCVKTS</sequence>
<dbReference type="Gene3D" id="3.40.50.150">
    <property type="entry name" value="Vaccinia Virus protein VP39"/>
    <property type="match status" value="1"/>
</dbReference>
<dbReference type="AlphaFoldDB" id="A0AAQ4CNB2"/>
<keyword evidence="2" id="KW-0808">Transferase</keyword>
<dbReference type="InterPro" id="IPR029063">
    <property type="entry name" value="SAM-dependent_MTases_sf"/>
</dbReference>
<evidence type="ECO:0000313" key="3">
    <source>
        <dbReference type="Proteomes" id="UP001319921"/>
    </source>
</evidence>
<keyword evidence="2" id="KW-0489">Methyltransferase</keyword>
<feature type="domain" description="Methyltransferase type 11" evidence="1">
    <location>
        <begin position="86"/>
        <end position="174"/>
    </location>
</feature>
<dbReference type="PANTHER" id="PTHR43861:SF1">
    <property type="entry name" value="TRANS-ACONITATE 2-METHYLTRANSFERASE"/>
    <property type="match status" value="1"/>
</dbReference>
<dbReference type="GO" id="GO:0008757">
    <property type="term" value="F:S-adenosylmethionine-dependent methyltransferase activity"/>
    <property type="evidence" value="ECO:0007669"/>
    <property type="project" value="InterPro"/>
</dbReference>
<keyword evidence="3" id="KW-1185">Reference proteome</keyword>
<dbReference type="GO" id="GO:0032259">
    <property type="term" value="P:methylation"/>
    <property type="evidence" value="ECO:0007669"/>
    <property type="project" value="UniProtKB-KW"/>
</dbReference>
<dbReference type="KEGG" id="scas:SACC_03100"/>
<dbReference type="SUPFAM" id="SSF53335">
    <property type="entry name" value="S-adenosyl-L-methionine-dependent methyltransferases"/>
    <property type="match status" value="1"/>
</dbReference>
<evidence type="ECO:0000259" key="1">
    <source>
        <dbReference type="Pfam" id="PF08241"/>
    </source>
</evidence>
<dbReference type="GeneID" id="68865038"/>
<reference evidence="2 3" key="1">
    <citation type="journal article" date="2022" name="Microbiol. Resour. Announc.">
        <title>Complete Genome Sequence of the Hyperthermophilic and Acidophilic Archaeon Saccharolobus caldissimus Strain HS-3T.</title>
        <authorList>
            <person name="Sakai H.D."/>
            <person name="Kurosawa N."/>
        </authorList>
    </citation>
    <scope>NUCLEOTIDE SEQUENCE [LARGE SCALE GENOMIC DNA]</scope>
    <source>
        <strain evidence="2 3">JCM32116</strain>
    </source>
</reference>
<accession>A0AAQ4CNB2</accession>
<dbReference type="EMBL" id="AP025226">
    <property type="protein sequence ID" value="BDB97293.1"/>
    <property type="molecule type" value="Genomic_DNA"/>
</dbReference>